<evidence type="ECO:0000259" key="2">
    <source>
        <dbReference type="PROSITE" id="PS51898"/>
    </source>
</evidence>
<dbReference type="Pfam" id="PF00589">
    <property type="entry name" value="Phage_integrase"/>
    <property type="match status" value="1"/>
</dbReference>
<name>A0A365JZ06_9BACL</name>
<dbReference type="GO" id="GO:0006310">
    <property type="term" value="P:DNA recombination"/>
    <property type="evidence" value="ECO:0007669"/>
    <property type="project" value="UniProtKB-KW"/>
</dbReference>
<dbReference type="InterPro" id="IPR011010">
    <property type="entry name" value="DNA_brk_join_enz"/>
</dbReference>
<dbReference type="Proteomes" id="UP000251869">
    <property type="component" value="Unassembled WGS sequence"/>
</dbReference>
<protein>
    <submittedName>
        <fullName evidence="3">Site-specific integrase</fullName>
    </submittedName>
</protein>
<keyword evidence="1" id="KW-0233">DNA recombination</keyword>
<dbReference type="OrthoDB" id="9788852at2"/>
<reference evidence="3 4" key="1">
    <citation type="submission" date="2018-06" db="EMBL/GenBank/DDBJ databases">
        <title>The draft genome sequences of strains SCU63 and S1.</title>
        <authorList>
            <person name="Gan L."/>
        </authorList>
    </citation>
    <scope>NUCLEOTIDE SEQUENCE [LARGE SCALE GENOMIC DNA]</scope>
    <source>
        <strain evidence="3 4">S1</strain>
    </source>
</reference>
<dbReference type="Gene3D" id="1.10.443.10">
    <property type="entry name" value="Intergrase catalytic core"/>
    <property type="match status" value="1"/>
</dbReference>
<comment type="caution">
    <text evidence="3">The sequence shown here is derived from an EMBL/GenBank/DDBJ whole genome shotgun (WGS) entry which is preliminary data.</text>
</comment>
<dbReference type="PANTHER" id="PTHR30349">
    <property type="entry name" value="PHAGE INTEGRASE-RELATED"/>
    <property type="match status" value="1"/>
</dbReference>
<evidence type="ECO:0000313" key="3">
    <source>
        <dbReference type="EMBL" id="RAZ65608.1"/>
    </source>
</evidence>
<gene>
    <name evidence="3" type="ORF">DP119_15700</name>
</gene>
<dbReference type="InterPro" id="IPR013762">
    <property type="entry name" value="Integrase-like_cat_sf"/>
</dbReference>
<dbReference type="SUPFAM" id="SSF56349">
    <property type="entry name" value="DNA breaking-rejoining enzymes"/>
    <property type="match status" value="1"/>
</dbReference>
<dbReference type="EMBL" id="QLZQ01000013">
    <property type="protein sequence ID" value="RAZ65608.1"/>
    <property type="molecule type" value="Genomic_DNA"/>
</dbReference>
<dbReference type="GO" id="GO:0003677">
    <property type="term" value="F:DNA binding"/>
    <property type="evidence" value="ECO:0007669"/>
    <property type="project" value="InterPro"/>
</dbReference>
<organism evidence="3 4">
    <name type="scientific">Planococcus maitriensis</name>
    <dbReference type="NCBI Taxonomy" id="221799"/>
    <lineage>
        <taxon>Bacteria</taxon>
        <taxon>Bacillati</taxon>
        <taxon>Bacillota</taxon>
        <taxon>Bacilli</taxon>
        <taxon>Bacillales</taxon>
        <taxon>Caryophanaceae</taxon>
        <taxon>Planococcus</taxon>
    </lineage>
</organism>
<dbReference type="AlphaFoldDB" id="A0A365JZ06"/>
<feature type="domain" description="Tyr recombinase" evidence="2">
    <location>
        <begin position="44"/>
        <end position="226"/>
    </location>
</feature>
<evidence type="ECO:0000256" key="1">
    <source>
        <dbReference type="ARBA" id="ARBA00023172"/>
    </source>
</evidence>
<proteinExistence type="predicted"/>
<dbReference type="PROSITE" id="PS51898">
    <property type="entry name" value="TYR_RECOMBINASE"/>
    <property type="match status" value="1"/>
</dbReference>
<dbReference type="InterPro" id="IPR050090">
    <property type="entry name" value="Tyrosine_recombinase_XerCD"/>
</dbReference>
<dbReference type="GO" id="GO:0015074">
    <property type="term" value="P:DNA integration"/>
    <property type="evidence" value="ECO:0007669"/>
    <property type="project" value="InterPro"/>
</dbReference>
<accession>A0A365JZ06</accession>
<evidence type="ECO:0000313" key="4">
    <source>
        <dbReference type="Proteomes" id="UP000251869"/>
    </source>
</evidence>
<keyword evidence="4" id="KW-1185">Reference proteome</keyword>
<dbReference type="PANTHER" id="PTHR30349:SF82">
    <property type="entry name" value="INTEGRASE_RECOMBINASE YOEC-RELATED"/>
    <property type="match status" value="1"/>
</dbReference>
<sequence length="230" mass="26584">MDNEIRKSIQFHSVSSLSKQFDFLSKSTEIALVLKLKPGVIKVGNKQTEIKDVQPIRSLQKIEDMKWSLKKWCSERDYILFLLGINSGLRVGDLLKVKTSEIQGKKVVSLREGKTGKRRTIHLSNIYEELDAYIRTLEGAEWLFPSRKGNNPITRVQAYRQLQKAAQMVDITVGIGTHTLRKTFGYWHYKQFKDIAELQNILNHAHPQITLRYIGITDEQIESNLKAFRL</sequence>
<dbReference type="InterPro" id="IPR002104">
    <property type="entry name" value="Integrase_catalytic"/>
</dbReference>